<protein>
    <recommendedName>
        <fullName evidence="2">VWFA domain-containing protein</fullName>
    </recommendedName>
</protein>
<dbReference type="Pfam" id="PF03184">
    <property type="entry name" value="DDE_1"/>
    <property type="match status" value="1"/>
</dbReference>
<feature type="domain" description="VWFA" evidence="2">
    <location>
        <begin position="82"/>
        <end position="263"/>
    </location>
</feature>
<dbReference type="EMBL" id="CAJPWZ010001384">
    <property type="protein sequence ID" value="CAG2213708.1"/>
    <property type="molecule type" value="Genomic_DNA"/>
</dbReference>
<dbReference type="SMART" id="SM00327">
    <property type="entry name" value="VWA"/>
    <property type="match status" value="1"/>
</dbReference>
<dbReference type="GO" id="GO:0003676">
    <property type="term" value="F:nucleic acid binding"/>
    <property type="evidence" value="ECO:0007669"/>
    <property type="project" value="InterPro"/>
</dbReference>
<dbReference type="CDD" id="cd00198">
    <property type="entry name" value="vWFA"/>
    <property type="match status" value="1"/>
</dbReference>
<proteinExistence type="predicted"/>
<feature type="compositionally biased region" description="Polar residues" evidence="1">
    <location>
        <begin position="991"/>
        <end position="1004"/>
    </location>
</feature>
<keyword evidence="4" id="KW-1185">Reference proteome</keyword>
<dbReference type="InterPro" id="IPR004875">
    <property type="entry name" value="DDE_SF_endonuclease_dom"/>
</dbReference>
<name>A0A8S3RY80_MYTED</name>
<dbReference type="Pfam" id="PF00092">
    <property type="entry name" value="VWA"/>
    <property type="match status" value="1"/>
</dbReference>
<comment type="caution">
    <text evidence="3">The sequence shown here is derived from an EMBL/GenBank/DDBJ whole genome shotgun (WGS) entry which is preliminary data.</text>
</comment>
<dbReference type="PROSITE" id="PS50234">
    <property type="entry name" value="VWFA"/>
    <property type="match status" value="1"/>
</dbReference>
<dbReference type="InterPro" id="IPR036465">
    <property type="entry name" value="vWFA_dom_sf"/>
</dbReference>
<evidence type="ECO:0000256" key="1">
    <source>
        <dbReference type="SAM" id="MobiDB-lite"/>
    </source>
</evidence>
<feature type="region of interest" description="Disordered" evidence="1">
    <location>
        <begin position="982"/>
        <end position="1030"/>
    </location>
</feature>
<sequence length="1288" mass="145981">MKDQKAQSGVSRQKHGWTTELGEDWFKNVFLKHCGPQRPQVLVLDSHHSHETLGLLEAALANRIEIHLPKDWSSSFKNYRTYLIVAVDTSGSMGGSPIRQVKTALHELLSQTIPCSDIKTDVISYNSVVSLLDLNTENYQEKVDELKASSMTNFIIVFDKLDTLLSQYEHSYDRAIVVFMTDGQDTANNFEMVNKRTVSWKTRIDSLSIPVTVHSVGFSKDHQFKFLKDLTEAGEGTGMFRYCEPSEGPDSLTKKLQELFDFIVQGSGQHVDVHLSINEDNKIEDNGKKVQSCVIKAPVTQDLESDEPVVTATTWIINQAPSFCPTVKVHITHKLKVNSTLEEVTFPCDVCNSSMMILTSVKDKCLWSIQILSRSTDMVATKLSEIITGEGDASVIEKRLTKLQERLSRIPLYGKDINKSLREEIHRMMSDIQGKINKMFTLIAEFARKETPSVGLLARAHDMRYQAQFSKSRRHRLMDRRATKNLSSAKTAQEELTGLQIDVEDVKNIPQETCHFFFCALSQNSIKDVLIDSDPDDLIGFGLTVKRSEVILDEPSLIWIHNISGTVVSKTAMMDALEFKLKVDGQLQAHGGFNFDLGVTTVGLSREPINAWLPLYVNQTHWKKVKILLKPVLGFLCTLDPLGYDYKQIDVMFMTLDVQEHQLKIIFVYQRTCRACLVDFDLVEQVSTVLTNFIASPAGRTKDVIPNLLTLIGYLLSLPKDRLKVILQMDGKPVQYNMDRFWLAFTTELLRRAGGNLFKDSKTNVVYGYIDSLVNGFSDDKTCCDDPESSFKQIFKKEFNQKEEIVPAEFDIKSGLPLQPPAPKHSVKYDKAMDVWAQSKCGLIRNKNQAEKVSQATKLVNEWIKEGQKLTAEQTDSINLEEEKAESDNITVSVLRLLVQVYRKLSNAAYPRLYCIPGCMGFVSYWLGDRDITEMDQNGGLPHVAWLKGAKQSVSEMYQCVEEDTLEDVLVEESYHDTVPTAAADTDIVENVQTNTSDSVQTGKDNSTDSDADDEDYFEYHGPDDEDDDDDELDYVISSEITKKKNRNINITSVLKLLDRDVDIIEMSRILVCQILQYHSNSKARTAIQNGDFIDLSVTDGKDFNEEVLKLRSHLQNMRMNAIKDFMAEMIWKRANHCMLMTDSIWAFLGYLINTYEDRSEGVSWLLAAMTDESTETIPLLAEKVKIIFLGKYQDHDVLAKGNVYIPEGKTAKKFSKVLGEEVWTDIELSLRSQVTLHVYRESDIPNRHGHCNSNPYIPNSLRLKLGMPLIKIKDGENRPKRIRSGKT</sequence>
<gene>
    <name evidence="3" type="ORF">MEDL_27618</name>
</gene>
<feature type="compositionally biased region" description="Acidic residues" evidence="1">
    <location>
        <begin position="1008"/>
        <end position="1017"/>
    </location>
</feature>
<organism evidence="3 4">
    <name type="scientific">Mytilus edulis</name>
    <name type="common">Blue mussel</name>
    <dbReference type="NCBI Taxonomy" id="6550"/>
    <lineage>
        <taxon>Eukaryota</taxon>
        <taxon>Metazoa</taxon>
        <taxon>Spiralia</taxon>
        <taxon>Lophotrochozoa</taxon>
        <taxon>Mollusca</taxon>
        <taxon>Bivalvia</taxon>
        <taxon>Autobranchia</taxon>
        <taxon>Pteriomorphia</taxon>
        <taxon>Mytilida</taxon>
        <taxon>Mytiloidea</taxon>
        <taxon>Mytilidae</taxon>
        <taxon>Mytilinae</taxon>
        <taxon>Mytilus</taxon>
    </lineage>
</organism>
<dbReference type="SUPFAM" id="SSF53300">
    <property type="entry name" value="vWA-like"/>
    <property type="match status" value="1"/>
</dbReference>
<evidence type="ECO:0000313" key="3">
    <source>
        <dbReference type="EMBL" id="CAG2213708.1"/>
    </source>
</evidence>
<dbReference type="OrthoDB" id="10006997at2759"/>
<evidence type="ECO:0000313" key="4">
    <source>
        <dbReference type="Proteomes" id="UP000683360"/>
    </source>
</evidence>
<evidence type="ECO:0000259" key="2">
    <source>
        <dbReference type="PROSITE" id="PS50234"/>
    </source>
</evidence>
<reference evidence="3" key="1">
    <citation type="submission" date="2021-03" db="EMBL/GenBank/DDBJ databases">
        <authorList>
            <person name="Bekaert M."/>
        </authorList>
    </citation>
    <scope>NUCLEOTIDE SEQUENCE</scope>
</reference>
<accession>A0A8S3RY80</accession>
<dbReference type="InterPro" id="IPR002035">
    <property type="entry name" value="VWF_A"/>
</dbReference>
<dbReference type="Proteomes" id="UP000683360">
    <property type="component" value="Unassembled WGS sequence"/>
</dbReference>
<dbReference type="Gene3D" id="3.40.50.410">
    <property type="entry name" value="von Willebrand factor, type A domain"/>
    <property type="match status" value="1"/>
</dbReference>